<dbReference type="EMBL" id="JACIEI010000003">
    <property type="protein sequence ID" value="MBB3993804.1"/>
    <property type="molecule type" value="Genomic_DNA"/>
</dbReference>
<name>A0A7W6E3W2_9RHOB</name>
<protein>
    <submittedName>
        <fullName evidence="1">Uncharacterized protein</fullName>
    </submittedName>
</protein>
<reference evidence="1 2" key="1">
    <citation type="submission" date="2020-08" db="EMBL/GenBank/DDBJ databases">
        <title>Genomic Encyclopedia of Type Strains, Phase IV (KMG-IV): sequencing the most valuable type-strain genomes for metagenomic binning, comparative biology and taxonomic classification.</title>
        <authorList>
            <person name="Goeker M."/>
        </authorList>
    </citation>
    <scope>NUCLEOTIDE SEQUENCE [LARGE SCALE GENOMIC DNA]</scope>
    <source>
        <strain evidence="1 2">DSM 102234</strain>
    </source>
</reference>
<comment type="caution">
    <text evidence="1">The sequence shown here is derived from an EMBL/GenBank/DDBJ whole genome shotgun (WGS) entry which is preliminary data.</text>
</comment>
<dbReference type="RefSeq" id="WP_246423314.1">
    <property type="nucleotide sequence ID" value="NZ_JACIEI010000003.1"/>
</dbReference>
<sequence length="103" mass="10939">MAPQPDTSFTRYEWSEAKSLMPPQAQCEKGPKGALVPDTDGASDHIAVVYDKGDMPPEITIKQVSGSVHTVLANGIAVAVVARKNGKAPTVSDVLLVERRVTP</sequence>
<dbReference type="AlphaFoldDB" id="A0A7W6E3W2"/>
<organism evidence="1 2">
    <name type="scientific">Sulfitobacter undariae</name>
    <dbReference type="NCBI Taxonomy" id="1563671"/>
    <lineage>
        <taxon>Bacteria</taxon>
        <taxon>Pseudomonadati</taxon>
        <taxon>Pseudomonadota</taxon>
        <taxon>Alphaproteobacteria</taxon>
        <taxon>Rhodobacterales</taxon>
        <taxon>Roseobacteraceae</taxon>
        <taxon>Sulfitobacter</taxon>
    </lineage>
</organism>
<gene>
    <name evidence="1" type="ORF">GGR95_001435</name>
</gene>
<dbReference type="Proteomes" id="UP000530268">
    <property type="component" value="Unassembled WGS sequence"/>
</dbReference>
<keyword evidence="2" id="KW-1185">Reference proteome</keyword>
<evidence type="ECO:0000313" key="2">
    <source>
        <dbReference type="Proteomes" id="UP000530268"/>
    </source>
</evidence>
<accession>A0A7W6E3W2</accession>
<proteinExistence type="predicted"/>
<evidence type="ECO:0000313" key="1">
    <source>
        <dbReference type="EMBL" id="MBB3993804.1"/>
    </source>
</evidence>